<evidence type="ECO:0000256" key="3">
    <source>
        <dbReference type="ARBA" id="ARBA00022605"/>
    </source>
</evidence>
<evidence type="ECO:0000256" key="9">
    <source>
        <dbReference type="ARBA" id="ARBA00023167"/>
    </source>
</evidence>
<keyword evidence="8 12" id="KW-0368">Histidine biosynthesis</keyword>
<keyword evidence="16" id="KW-1185">Reference proteome</keyword>
<evidence type="ECO:0000256" key="4">
    <source>
        <dbReference type="ARBA" id="ARBA00022755"/>
    </source>
</evidence>
<dbReference type="PRINTS" id="PR00085">
    <property type="entry name" value="THFDHDRGNASE"/>
</dbReference>
<evidence type="ECO:0000256" key="8">
    <source>
        <dbReference type="ARBA" id="ARBA00023102"/>
    </source>
</evidence>
<dbReference type="InterPro" id="IPR000672">
    <property type="entry name" value="THF_DH/CycHdrlase"/>
</dbReference>
<evidence type="ECO:0000256" key="2">
    <source>
        <dbReference type="ARBA" id="ARBA00022563"/>
    </source>
</evidence>
<evidence type="ECO:0000259" key="13">
    <source>
        <dbReference type="Pfam" id="PF00763"/>
    </source>
</evidence>
<sequence length="296" mass="32119">MQLIDGKATSNAIKIEIAEEVRKLTAQGGKKPHLAAILVGEDGASRTYVNHKVKSCEQVGFTSSLYKFDADTSEEELLKTIDELNNNADVDGFIVQLPLPKHINETKVTEAIDPEKDVDGFHPTNLGKMMLGLPTFLPATPYGIVQLLDRYNIETSGKKCVIIGRSHIVGTPMSLLMSRNAKVGNCTVTLTHSRTQNLKEECQQADILIVALGRAEFVTADMVKEGAVVVDVGITRIEDPSKKSGFSLKGDVKFDEVAEKASWITPVPGGVGPMTVVSLLMNTLESARRKSVKESV</sequence>
<dbReference type="Pfam" id="PF00763">
    <property type="entry name" value="THF_DHG_CYH"/>
    <property type="match status" value="1"/>
</dbReference>
<dbReference type="FunFam" id="3.40.50.10860:FF:000001">
    <property type="entry name" value="Bifunctional protein FolD"/>
    <property type="match status" value="1"/>
</dbReference>
<evidence type="ECO:0000313" key="15">
    <source>
        <dbReference type="EMBL" id="OHX65575.1"/>
    </source>
</evidence>
<evidence type="ECO:0000313" key="16">
    <source>
        <dbReference type="Proteomes" id="UP000179797"/>
    </source>
</evidence>
<feature type="domain" description="Tetrahydrofolate dehydrogenase/cyclohydrolase NAD(P)-binding" evidence="14">
    <location>
        <begin position="138"/>
        <end position="290"/>
    </location>
</feature>
<dbReference type="GO" id="GO:0005829">
    <property type="term" value="C:cytosol"/>
    <property type="evidence" value="ECO:0007669"/>
    <property type="project" value="TreeGrafter"/>
</dbReference>
<keyword evidence="10 12" id="KW-0511">Multifunctional enzyme</keyword>
<dbReference type="NCBIfam" id="NF010783">
    <property type="entry name" value="PRK14186.1"/>
    <property type="match status" value="1"/>
</dbReference>
<dbReference type="FunFam" id="3.40.50.720:FF:000189">
    <property type="entry name" value="Bifunctional protein FolD"/>
    <property type="match status" value="1"/>
</dbReference>
<name>A0A1S1YXI9_FLAPC</name>
<dbReference type="RefSeq" id="WP_044221918.1">
    <property type="nucleotide sequence ID" value="NZ_JRYR02000001.1"/>
</dbReference>
<dbReference type="EMBL" id="JRYR02000001">
    <property type="protein sequence ID" value="OHX65575.1"/>
    <property type="molecule type" value="Genomic_DNA"/>
</dbReference>
<dbReference type="STRING" id="915059.NH26_04035"/>
<dbReference type="SUPFAM" id="SSF51735">
    <property type="entry name" value="NAD(P)-binding Rossmann-fold domains"/>
    <property type="match status" value="1"/>
</dbReference>
<dbReference type="GO" id="GO:0035999">
    <property type="term" value="P:tetrahydrofolate interconversion"/>
    <property type="evidence" value="ECO:0007669"/>
    <property type="project" value="UniProtKB-UniRule"/>
</dbReference>
<feature type="binding site" evidence="12">
    <location>
        <begin position="164"/>
        <end position="166"/>
    </location>
    <ligand>
        <name>NADP(+)</name>
        <dbReference type="ChEBI" id="CHEBI:58349"/>
    </ligand>
</feature>
<dbReference type="HAMAP" id="MF_01576">
    <property type="entry name" value="THF_DHG_CYH"/>
    <property type="match status" value="1"/>
</dbReference>
<keyword evidence="9 12" id="KW-0486">Methionine biosynthesis</keyword>
<keyword evidence="5 12" id="KW-0378">Hydrolase</keyword>
<feature type="binding site" evidence="12">
    <location>
        <position position="234"/>
    </location>
    <ligand>
        <name>NADP(+)</name>
        <dbReference type="ChEBI" id="CHEBI:58349"/>
    </ligand>
</feature>
<dbReference type="Gene3D" id="3.40.50.720">
    <property type="entry name" value="NAD(P)-binding Rossmann-like Domain"/>
    <property type="match status" value="1"/>
</dbReference>
<dbReference type="EC" id="1.5.1.5" evidence="12"/>
<evidence type="ECO:0000256" key="7">
    <source>
        <dbReference type="ARBA" id="ARBA00023002"/>
    </source>
</evidence>
<comment type="function">
    <text evidence="12">Catalyzes the oxidation of 5,10-methylenetetrahydrofolate to 5,10-methenyltetrahydrofolate and then the hydrolysis of 5,10-methenyltetrahydrofolate to 10-formyltetrahydrofolate.</text>
</comment>
<evidence type="ECO:0000259" key="14">
    <source>
        <dbReference type="Pfam" id="PF02882"/>
    </source>
</evidence>
<keyword evidence="7 12" id="KW-0560">Oxidoreductase</keyword>
<dbReference type="AlphaFoldDB" id="A0A1S1YXI9"/>
<organism evidence="15 16">
    <name type="scientific">Flammeovirga pacifica</name>
    <dbReference type="NCBI Taxonomy" id="915059"/>
    <lineage>
        <taxon>Bacteria</taxon>
        <taxon>Pseudomonadati</taxon>
        <taxon>Bacteroidota</taxon>
        <taxon>Cytophagia</taxon>
        <taxon>Cytophagales</taxon>
        <taxon>Flammeovirgaceae</taxon>
        <taxon>Flammeovirga</taxon>
    </lineage>
</organism>
<comment type="caution">
    <text evidence="12">Lacks conserved residue(s) required for the propagation of feature annotation.</text>
</comment>
<comment type="catalytic activity">
    <reaction evidence="12">
        <text>(6R)-5,10-methylene-5,6,7,8-tetrahydrofolate + NADP(+) = (6R)-5,10-methenyltetrahydrofolate + NADPH</text>
        <dbReference type="Rhea" id="RHEA:22812"/>
        <dbReference type="ChEBI" id="CHEBI:15636"/>
        <dbReference type="ChEBI" id="CHEBI:57455"/>
        <dbReference type="ChEBI" id="CHEBI:57783"/>
        <dbReference type="ChEBI" id="CHEBI:58349"/>
        <dbReference type="EC" id="1.5.1.5"/>
    </reaction>
</comment>
<dbReference type="InterPro" id="IPR020631">
    <property type="entry name" value="THF_DH/CycHdrlase_NAD-bd_dom"/>
</dbReference>
<dbReference type="CDD" id="cd01080">
    <property type="entry name" value="NAD_bind_m-THF_DH_Cyclohyd"/>
    <property type="match status" value="1"/>
</dbReference>
<comment type="similarity">
    <text evidence="12">Belongs to the tetrahydrofolate dehydrogenase/cyclohydrolase family.</text>
</comment>
<keyword evidence="3 12" id="KW-0028">Amino-acid biosynthesis</keyword>
<dbReference type="PROSITE" id="PS00766">
    <property type="entry name" value="THF_DHG_CYH_1"/>
    <property type="match status" value="1"/>
</dbReference>
<keyword evidence="2 12" id="KW-0554">One-carbon metabolism</keyword>
<evidence type="ECO:0000256" key="12">
    <source>
        <dbReference type="HAMAP-Rule" id="MF_01576"/>
    </source>
</evidence>
<keyword evidence="4 12" id="KW-0658">Purine biosynthesis</keyword>
<evidence type="ECO:0000256" key="11">
    <source>
        <dbReference type="ARBA" id="ARBA00036357"/>
    </source>
</evidence>
<dbReference type="GO" id="GO:0004477">
    <property type="term" value="F:methenyltetrahydrofolate cyclohydrolase activity"/>
    <property type="evidence" value="ECO:0007669"/>
    <property type="project" value="UniProtKB-UniRule"/>
</dbReference>
<evidence type="ECO:0000256" key="1">
    <source>
        <dbReference type="ARBA" id="ARBA00004777"/>
    </source>
</evidence>
<dbReference type="InterPro" id="IPR046346">
    <property type="entry name" value="Aminoacid_DH-like_N_sf"/>
</dbReference>
<gene>
    <name evidence="12" type="primary">folD</name>
    <name evidence="15" type="ORF">NH26_04035</name>
</gene>
<evidence type="ECO:0000256" key="5">
    <source>
        <dbReference type="ARBA" id="ARBA00022801"/>
    </source>
</evidence>
<proteinExistence type="inferred from homology"/>
<dbReference type="PANTHER" id="PTHR48099">
    <property type="entry name" value="C-1-TETRAHYDROFOLATE SYNTHASE, CYTOPLASMIC-RELATED"/>
    <property type="match status" value="1"/>
</dbReference>
<dbReference type="EC" id="3.5.4.9" evidence="12"/>
<dbReference type="UniPathway" id="UPA00193"/>
<dbReference type="NCBIfam" id="NF008058">
    <property type="entry name" value="PRK10792.1"/>
    <property type="match status" value="1"/>
</dbReference>
<dbReference type="PANTHER" id="PTHR48099:SF5">
    <property type="entry name" value="C-1-TETRAHYDROFOLATE SYNTHASE, CYTOPLASMIC"/>
    <property type="match status" value="1"/>
</dbReference>
<comment type="catalytic activity">
    <reaction evidence="11 12">
        <text>(6R)-5,10-methenyltetrahydrofolate + H2O = (6R)-10-formyltetrahydrofolate + H(+)</text>
        <dbReference type="Rhea" id="RHEA:23700"/>
        <dbReference type="ChEBI" id="CHEBI:15377"/>
        <dbReference type="ChEBI" id="CHEBI:15378"/>
        <dbReference type="ChEBI" id="CHEBI:57455"/>
        <dbReference type="ChEBI" id="CHEBI:195366"/>
        <dbReference type="EC" id="3.5.4.9"/>
    </reaction>
</comment>
<dbReference type="GO" id="GO:0000105">
    <property type="term" value="P:L-histidine biosynthetic process"/>
    <property type="evidence" value="ECO:0007669"/>
    <property type="project" value="UniProtKB-KW"/>
</dbReference>
<dbReference type="InterPro" id="IPR020867">
    <property type="entry name" value="THF_DH/CycHdrlase_CS"/>
</dbReference>
<evidence type="ECO:0000256" key="6">
    <source>
        <dbReference type="ARBA" id="ARBA00022857"/>
    </source>
</evidence>
<protein>
    <recommendedName>
        <fullName evidence="12">Bifunctional protein FolD</fullName>
    </recommendedName>
    <domain>
        <recommendedName>
            <fullName evidence="12">Methylenetetrahydrofolate dehydrogenase</fullName>
            <ecNumber evidence="12">1.5.1.5</ecNumber>
        </recommendedName>
    </domain>
    <domain>
        <recommendedName>
            <fullName evidence="12">Methenyltetrahydrofolate cyclohydrolase</fullName>
            <ecNumber evidence="12">3.5.4.9</ecNumber>
        </recommendedName>
    </domain>
</protein>
<reference evidence="15 16" key="1">
    <citation type="journal article" date="2012" name="Int. J. Syst. Evol. Microbiol.">
        <title>Flammeovirga pacifica sp. nov., isolated from deep-sea sediment.</title>
        <authorList>
            <person name="Xu H."/>
            <person name="Fu Y."/>
            <person name="Yang N."/>
            <person name="Ding Z."/>
            <person name="Lai Q."/>
            <person name="Zeng R."/>
        </authorList>
    </citation>
    <scope>NUCLEOTIDE SEQUENCE [LARGE SCALE GENOMIC DNA]</scope>
    <source>
        <strain evidence="16">DSM 24597 / LMG 26175 / WPAGA1</strain>
    </source>
</reference>
<feature type="domain" description="Tetrahydrofolate dehydrogenase/cyclohydrolase catalytic" evidence="13">
    <location>
        <begin position="4"/>
        <end position="119"/>
    </location>
</feature>
<dbReference type="Pfam" id="PF02882">
    <property type="entry name" value="THF_DHG_CYH_C"/>
    <property type="match status" value="1"/>
</dbReference>
<comment type="caution">
    <text evidence="15">The sequence shown here is derived from an EMBL/GenBank/DDBJ whole genome shotgun (WGS) entry which is preliminary data.</text>
</comment>
<dbReference type="Proteomes" id="UP000179797">
    <property type="component" value="Unassembled WGS sequence"/>
</dbReference>
<dbReference type="SUPFAM" id="SSF53223">
    <property type="entry name" value="Aminoacid dehydrogenase-like, N-terminal domain"/>
    <property type="match status" value="1"/>
</dbReference>
<dbReference type="PROSITE" id="PS00767">
    <property type="entry name" value="THF_DHG_CYH_2"/>
    <property type="match status" value="1"/>
</dbReference>
<dbReference type="OrthoDB" id="9803580at2"/>
<dbReference type="InterPro" id="IPR036291">
    <property type="entry name" value="NAD(P)-bd_dom_sf"/>
</dbReference>
<dbReference type="Gene3D" id="3.40.50.10860">
    <property type="entry name" value="Leucine Dehydrogenase, chain A, domain 1"/>
    <property type="match status" value="1"/>
</dbReference>
<comment type="subunit">
    <text evidence="12">Homodimer.</text>
</comment>
<dbReference type="GO" id="GO:0004488">
    <property type="term" value="F:methylenetetrahydrofolate dehydrogenase (NADP+) activity"/>
    <property type="evidence" value="ECO:0007669"/>
    <property type="project" value="UniProtKB-UniRule"/>
</dbReference>
<comment type="pathway">
    <text evidence="1 12">One-carbon metabolism; tetrahydrofolate interconversion.</text>
</comment>
<keyword evidence="6 12" id="KW-0521">NADP</keyword>
<accession>A0A1S1YXI9</accession>
<dbReference type="GO" id="GO:0009086">
    <property type="term" value="P:methionine biosynthetic process"/>
    <property type="evidence" value="ECO:0007669"/>
    <property type="project" value="UniProtKB-KW"/>
</dbReference>
<evidence type="ECO:0000256" key="10">
    <source>
        <dbReference type="ARBA" id="ARBA00023268"/>
    </source>
</evidence>
<dbReference type="InterPro" id="IPR020630">
    <property type="entry name" value="THF_DH/CycHdrlase_cat_dom"/>
</dbReference>
<dbReference type="GO" id="GO:0006164">
    <property type="term" value="P:purine nucleotide biosynthetic process"/>
    <property type="evidence" value="ECO:0007669"/>
    <property type="project" value="UniProtKB-KW"/>
</dbReference>